<dbReference type="STRING" id="1122142.SAMN02910414_00419"/>
<dbReference type="Proteomes" id="UP000183918">
    <property type="component" value="Unassembled WGS sequence"/>
</dbReference>
<reference evidence="2 3" key="1">
    <citation type="submission" date="2016-10" db="EMBL/GenBank/DDBJ databases">
        <authorList>
            <person name="de Groot N.N."/>
        </authorList>
    </citation>
    <scope>NUCLEOTIDE SEQUENCE [LARGE SCALE GENOMIC DNA]</scope>
    <source>
        <strain evidence="2 3">DSM 14045</strain>
    </source>
</reference>
<protein>
    <submittedName>
        <fullName evidence="2">Uncharacterized protein</fullName>
    </submittedName>
</protein>
<evidence type="ECO:0000313" key="2">
    <source>
        <dbReference type="EMBL" id="SDX95614.1"/>
    </source>
</evidence>
<dbReference type="RefSeq" id="WP_074715756.1">
    <property type="nucleotide sequence ID" value="NZ_FNPG01000005.1"/>
</dbReference>
<proteinExistence type="predicted"/>
<keyword evidence="1" id="KW-0812">Transmembrane</keyword>
<evidence type="ECO:0000313" key="3">
    <source>
        <dbReference type="Proteomes" id="UP000183918"/>
    </source>
</evidence>
<dbReference type="EMBL" id="FNPG01000005">
    <property type="protein sequence ID" value="SDX95614.1"/>
    <property type="molecule type" value="Genomic_DNA"/>
</dbReference>
<name>A0A1H3FZK8_9FIRM</name>
<keyword evidence="3" id="KW-1185">Reference proteome</keyword>
<gene>
    <name evidence="2" type="ORF">SAMN02910414_00419</name>
</gene>
<organism evidence="2 3">
    <name type="scientific">Lachnobacterium bovis DSM 14045</name>
    <dbReference type="NCBI Taxonomy" id="1122142"/>
    <lineage>
        <taxon>Bacteria</taxon>
        <taxon>Bacillati</taxon>
        <taxon>Bacillota</taxon>
        <taxon>Clostridia</taxon>
        <taxon>Lachnospirales</taxon>
        <taxon>Lachnospiraceae</taxon>
        <taxon>Lachnobacterium</taxon>
    </lineage>
</organism>
<feature type="transmembrane region" description="Helical" evidence="1">
    <location>
        <begin position="41"/>
        <end position="62"/>
    </location>
</feature>
<keyword evidence="1" id="KW-0472">Membrane</keyword>
<keyword evidence="1" id="KW-1133">Transmembrane helix</keyword>
<sequence>MIKNSQDMAIVIVALMFLSNVLIFVPYRILIKKHKKIAKNYLQIFGPLIDFVIALVVIVYIIHK</sequence>
<evidence type="ECO:0000256" key="1">
    <source>
        <dbReference type="SAM" id="Phobius"/>
    </source>
</evidence>
<feature type="transmembrane region" description="Helical" evidence="1">
    <location>
        <begin position="6"/>
        <end position="29"/>
    </location>
</feature>
<dbReference type="AlphaFoldDB" id="A0A1H3FZK8"/>
<accession>A0A1H3FZK8</accession>